<dbReference type="SUPFAM" id="SSF52540">
    <property type="entry name" value="P-loop containing nucleoside triphosphate hydrolases"/>
    <property type="match status" value="1"/>
</dbReference>
<dbReference type="Proteomes" id="UP000467214">
    <property type="component" value="Unassembled WGS sequence"/>
</dbReference>
<dbReference type="GO" id="GO:0005524">
    <property type="term" value="F:ATP binding"/>
    <property type="evidence" value="ECO:0007669"/>
    <property type="project" value="UniProtKB-UniRule"/>
</dbReference>
<dbReference type="UniPathway" id="UPA00241">
    <property type="reaction ID" value="UER00356"/>
</dbReference>
<dbReference type="Gene3D" id="3.40.50.300">
    <property type="entry name" value="P-loop containing nucleotide triphosphate hydrolases"/>
    <property type="match status" value="1"/>
</dbReference>
<comment type="subcellular location">
    <subcellularLocation>
        <location evidence="5">Cytoplasm</location>
    </subcellularLocation>
</comment>
<feature type="binding site" evidence="5">
    <location>
        <begin position="15"/>
        <end position="20"/>
    </location>
    <ligand>
        <name>ATP</name>
        <dbReference type="ChEBI" id="CHEBI:30616"/>
    </ligand>
</feature>
<dbReference type="PANTHER" id="PTHR10695">
    <property type="entry name" value="DEPHOSPHO-COA KINASE-RELATED"/>
    <property type="match status" value="1"/>
</dbReference>
<dbReference type="GO" id="GO:0015937">
    <property type="term" value="P:coenzyme A biosynthetic process"/>
    <property type="evidence" value="ECO:0007669"/>
    <property type="project" value="UniProtKB-UniRule"/>
</dbReference>
<evidence type="ECO:0000256" key="2">
    <source>
        <dbReference type="ARBA" id="ARBA00022741"/>
    </source>
</evidence>
<keyword evidence="5 7" id="KW-0808">Transferase</keyword>
<dbReference type="Pfam" id="PF01121">
    <property type="entry name" value="CoaE"/>
    <property type="match status" value="1"/>
</dbReference>
<keyword evidence="5 7" id="KW-0418">Kinase</keyword>
<evidence type="ECO:0000313" key="7">
    <source>
        <dbReference type="EMBL" id="MXR37600.1"/>
    </source>
</evidence>
<dbReference type="PANTHER" id="PTHR10695:SF46">
    <property type="entry name" value="BIFUNCTIONAL COENZYME A SYNTHASE-RELATED"/>
    <property type="match status" value="1"/>
</dbReference>
<gene>
    <name evidence="5" type="primary">coaE</name>
    <name evidence="7" type="ORF">GQF02_11485</name>
</gene>
<keyword evidence="2 5" id="KW-0547">Nucleotide-binding</keyword>
<protein>
    <recommendedName>
        <fullName evidence="5 6">Dephospho-CoA kinase</fullName>
        <ecNumber evidence="5 6">2.7.1.24</ecNumber>
    </recommendedName>
    <alternativeName>
        <fullName evidence="5">Dephosphocoenzyme A kinase</fullName>
    </alternativeName>
</protein>
<comment type="pathway">
    <text evidence="5">Cofactor biosynthesis; coenzyme A biosynthesis; CoA from (R)-pantothenate: step 5/5.</text>
</comment>
<name>A0A845BQC0_9NEIS</name>
<keyword evidence="8" id="KW-1185">Reference proteome</keyword>
<proteinExistence type="inferred from homology"/>
<dbReference type="InterPro" id="IPR001977">
    <property type="entry name" value="Depp_CoAkinase"/>
</dbReference>
<organism evidence="7 8">
    <name type="scientific">Craterilacuibacter sinensis</name>
    <dbReference type="NCBI Taxonomy" id="2686017"/>
    <lineage>
        <taxon>Bacteria</taxon>
        <taxon>Pseudomonadati</taxon>
        <taxon>Pseudomonadota</taxon>
        <taxon>Betaproteobacteria</taxon>
        <taxon>Neisseriales</taxon>
        <taxon>Neisseriaceae</taxon>
        <taxon>Craterilacuibacter</taxon>
    </lineage>
</organism>
<comment type="catalytic activity">
    <reaction evidence="5">
        <text>3'-dephospho-CoA + ATP = ADP + CoA + H(+)</text>
        <dbReference type="Rhea" id="RHEA:18245"/>
        <dbReference type="ChEBI" id="CHEBI:15378"/>
        <dbReference type="ChEBI" id="CHEBI:30616"/>
        <dbReference type="ChEBI" id="CHEBI:57287"/>
        <dbReference type="ChEBI" id="CHEBI:57328"/>
        <dbReference type="ChEBI" id="CHEBI:456216"/>
        <dbReference type="EC" id="2.7.1.24"/>
    </reaction>
</comment>
<comment type="function">
    <text evidence="5">Catalyzes the phosphorylation of the 3'-hydroxyl group of dephosphocoenzyme A to form coenzyme A.</text>
</comment>
<dbReference type="GO" id="GO:0004140">
    <property type="term" value="F:dephospho-CoA kinase activity"/>
    <property type="evidence" value="ECO:0007669"/>
    <property type="project" value="UniProtKB-UniRule"/>
</dbReference>
<dbReference type="CDD" id="cd02022">
    <property type="entry name" value="DPCK"/>
    <property type="match status" value="1"/>
</dbReference>
<dbReference type="NCBIfam" id="TIGR00152">
    <property type="entry name" value="dephospho-CoA kinase"/>
    <property type="match status" value="1"/>
</dbReference>
<keyword evidence="3 5" id="KW-0067">ATP-binding</keyword>
<evidence type="ECO:0000256" key="6">
    <source>
        <dbReference type="NCBIfam" id="TIGR00152"/>
    </source>
</evidence>
<sequence length="219" mass="23131">MACKRAIIGLTGGIGSGKSAVAQRFAALGVDVVDTDEVAHALSASGGAAMPAIAAGFGPGVIAADGSMDRAAMRALVFADPARRAQLEGILHPLIHAESLRRLSLGHSPYAMLVVPLLFETGTYLGLLSRTLAIDCPEEMQLSRVMQRSRLTEEQVRAIMAAQLSRSERKARSDDVIDNSGDLTALDLQVALKHRYYLASFTGAACPPSSTDHTDSRSD</sequence>
<dbReference type="GO" id="GO:0005737">
    <property type="term" value="C:cytoplasm"/>
    <property type="evidence" value="ECO:0007669"/>
    <property type="project" value="UniProtKB-SubCell"/>
</dbReference>
<reference evidence="7 8" key="1">
    <citation type="submission" date="2019-12" db="EMBL/GenBank/DDBJ databases">
        <title>Neisseriaceae gen. nov. sp. Genome sequencing and assembly.</title>
        <authorList>
            <person name="Liu Z."/>
            <person name="Li A."/>
        </authorList>
    </citation>
    <scope>NUCLEOTIDE SEQUENCE [LARGE SCALE GENOMIC DNA]</scope>
    <source>
        <strain evidence="7 8">B2N2-7</strain>
    </source>
</reference>
<dbReference type="PROSITE" id="PS51219">
    <property type="entry name" value="DPCK"/>
    <property type="match status" value="1"/>
</dbReference>
<dbReference type="EC" id="2.7.1.24" evidence="5 6"/>
<keyword evidence="5" id="KW-0963">Cytoplasm</keyword>
<dbReference type="EMBL" id="WSSB01000010">
    <property type="protein sequence ID" value="MXR37600.1"/>
    <property type="molecule type" value="Genomic_DNA"/>
</dbReference>
<evidence type="ECO:0000256" key="5">
    <source>
        <dbReference type="HAMAP-Rule" id="MF_00376"/>
    </source>
</evidence>
<evidence type="ECO:0000256" key="3">
    <source>
        <dbReference type="ARBA" id="ARBA00022840"/>
    </source>
</evidence>
<comment type="caution">
    <text evidence="7">The sequence shown here is derived from an EMBL/GenBank/DDBJ whole genome shotgun (WGS) entry which is preliminary data.</text>
</comment>
<accession>A0A845BQC0</accession>
<dbReference type="InterPro" id="IPR027417">
    <property type="entry name" value="P-loop_NTPase"/>
</dbReference>
<comment type="similarity">
    <text evidence="1 5">Belongs to the CoaE family.</text>
</comment>
<dbReference type="AlphaFoldDB" id="A0A845BQC0"/>
<evidence type="ECO:0000256" key="1">
    <source>
        <dbReference type="ARBA" id="ARBA00009018"/>
    </source>
</evidence>
<evidence type="ECO:0000313" key="8">
    <source>
        <dbReference type="Proteomes" id="UP000467214"/>
    </source>
</evidence>
<dbReference type="HAMAP" id="MF_00376">
    <property type="entry name" value="Dephospho_CoA_kinase"/>
    <property type="match status" value="1"/>
</dbReference>
<dbReference type="RefSeq" id="WP_160797407.1">
    <property type="nucleotide sequence ID" value="NZ_WSSB01000010.1"/>
</dbReference>
<keyword evidence="4 5" id="KW-0173">Coenzyme A biosynthesis</keyword>
<evidence type="ECO:0000256" key="4">
    <source>
        <dbReference type="ARBA" id="ARBA00022993"/>
    </source>
</evidence>